<gene>
    <name evidence="1" type="ORF">MJB10_17720</name>
</gene>
<dbReference type="KEGG" id="proo:MJB10_17720"/>
<dbReference type="RefSeq" id="WP_314796804.1">
    <property type="nucleotide sequence ID" value="NZ_CP130319.1"/>
</dbReference>
<evidence type="ECO:0000313" key="1">
    <source>
        <dbReference type="EMBL" id="WNR42947.1"/>
    </source>
</evidence>
<proteinExistence type="predicted"/>
<accession>A0AA96LJD0</accession>
<dbReference type="InterPro" id="IPR011051">
    <property type="entry name" value="RmlC_Cupin_sf"/>
</dbReference>
<dbReference type="Proteomes" id="UP001304650">
    <property type="component" value="Chromosome"/>
</dbReference>
<dbReference type="AlphaFoldDB" id="A0AA96LJD0"/>
<sequence>MKGLPTFRSGPGQSPAWCELEQFEIIRLKPGQEHSAERVSPKEKLIVTSGQCVVVACERKMDAGERSQFELNLGEDSWKVEKVLQPTTIVRLCGHWGEELGGSGVFRAIRAQEPRDQGDTVTYPKETSFDRHYHDCDEYWIVVEGHGIAVSEDIHYGVQVGDCIATGRGFHHDFPIVLEPVTAVYFETTLEGLKRKGHLWEHTHGKAEPVIERR</sequence>
<dbReference type="Gene3D" id="2.60.120.10">
    <property type="entry name" value="Jelly Rolls"/>
    <property type="match status" value="1"/>
</dbReference>
<protein>
    <submittedName>
        <fullName evidence="1">Uncharacterized protein</fullName>
    </submittedName>
</protein>
<organism evidence="1 2">
    <name type="scientific">Paenibacillus roseopurpureus</name>
    <dbReference type="NCBI Taxonomy" id="2918901"/>
    <lineage>
        <taxon>Bacteria</taxon>
        <taxon>Bacillati</taxon>
        <taxon>Bacillota</taxon>
        <taxon>Bacilli</taxon>
        <taxon>Bacillales</taxon>
        <taxon>Paenibacillaceae</taxon>
        <taxon>Paenibacillus</taxon>
    </lineage>
</organism>
<reference evidence="1" key="1">
    <citation type="submission" date="2022-02" db="EMBL/GenBank/DDBJ databases">
        <title>Paenibacillus sp. MBLB1832 Whole Genome Shotgun Sequencing.</title>
        <authorList>
            <person name="Hwang C.Y."/>
            <person name="Cho E.-S."/>
            <person name="Seo M.-J."/>
        </authorList>
    </citation>
    <scope>NUCLEOTIDE SEQUENCE</scope>
    <source>
        <strain evidence="1">MBLB1832</strain>
    </source>
</reference>
<dbReference type="SUPFAM" id="SSF51182">
    <property type="entry name" value="RmlC-like cupins"/>
    <property type="match status" value="2"/>
</dbReference>
<evidence type="ECO:0000313" key="2">
    <source>
        <dbReference type="Proteomes" id="UP001304650"/>
    </source>
</evidence>
<dbReference type="InterPro" id="IPR014710">
    <property type="entry name" value="RmlC-like_jellyroll"/>
</dbReference>
<name>A0AA96LJD0_9BACL</name>
<dbReference type="EMBL" id="CP130319">
    <property type="protein sequence ID" value="WNR42947.1"/>
    <property type="molecule type" value="Genomic_DNA"/>
</dbReference>
<keyword evidence="2" id="KW-1185">Reference proteome</keyword>